<dbReference type="GO" id="GO:0003676">
    <property type="term" value="F:nucleic acid binding"/>
    <property type="evidence" value="ECO:0007669"/>
    <property type="project" value="InterPro"/>
</dbReference>
<feature type="domain" description="RSE1/DDB1/CPSF1 first beta-propeller" evidence="8">
    <location>
        <begin position="14"/>
        <end position="373"/>
    </location>
</feature>
<comment type="similarity">
    <text evidence="6">Belongs to the RSE1 family.</text>
</comment>
<dbReference type="GO" id="GO:0005681">
    <property type="term" value="C:spliceosomal complex"/>
    <property type="evidence" value="ECO:0007669"/>
    <property type="project" value="UniProtKB-KW"/>
</dbReference>
<evidence type="ECO:0000256" key="2">
    <source>
        <dbReference type="ARBA" id="ARBA00022664"/>
    </source>
</evidence>
<evidence type="ECO:0000259" key="8">
    <source>
        <dbReference type="Pfam" id="PF10433"/>
    </source>
</evidence>
<keyword evidence="11" id="KW-1185">Reference proteome</keyword>
<dbReference type="Gene3D" id="1.10.150.910">
    <property type="match status" value="1"/>
</dbReference>
<evidence type="ECO:0000259" key="9">
    <source>
        <dbReference type="Pfam" id="PF23726"/>
    </source>
</evidence>
<protein>
    <submittedName>
        <fullName evidence="10">Pre-mRNA-splicing factor rse1</fullName>
    </submittedName>
</protein>
<feature type="domain" description="RSE1/DDB1/CPSF1 C-terminal" evidence="7">
    <location>
        <begin position="822"/>
        <end position="1143"/>
    </location>
</feature>
<evidence type="ECO:0000313" key="11">
    <source>
        <dbReference type="Proteomes" id="UP001150569"/>
    </source>
</evidence>
<dbReference type="Pfam" id="PF03178">
    <property type="entry name" value="CPSF_A"/>
    <property type="match status" value="1"/>
</dbReference>
<dbReference type="GO" id="GO:0008380">
    <property type="term" value="P:RNA splicing"/>
    <property type="evidence" value="ECO:0007669"/>
    <property type="project" value="UniProtKB-KW"/>
</dbReference>
<comment type="caution">
    <text evidence="10">The sequence shown here is derived from an EMBL/GenBank/DDBJ whole genome shotgun (WGS) entry which is preliminary data.</text>
</comment>
<dbReference type="FunFam" id="2.130.10.10:FF:001143">
    <property type="entry name" value="Pre-mRNA-splicing factor rse-1, putative"/>
    <property type="match status" value="1"/>
</dbReference>
<keyword evidence="3" id="KW-0747">Spliceosome</keyword>
<feature type="domain" description="RSE1/DDB1/CPSF1 second beta-propeller" evidence="9">
    <location>
        <begin position="452"/>
        <end position="768"/>
    </location>
</feature>
<dbReference type="FunFam" id="2.130.10.10:FF:000031">
    <property type="entry name" value="Splicing factor 3b subunit 3"/>
    <property type="match status" value="1"/>
</dbReference>
<dbReference type="Gene3D" id="2.130.10.10">
    <property type="entry name" value="YVTN repeat-like/Quinoprotein amine dehydrogenase"/>
    <property type="match status" value="3"/>
</dbReference>
<evidence type="ECO:0000259" key="7">
    <source>
        <dbReference type="Pfam" id="PF03178"/>
    </source>
</evidence>
<gene>
    <name evidence="10" type="primary">RSE1_2</name>
    <name evidence="10" type="ORF">IWQ60_007328</name>
</gene>
<name>A0A9W8A3Z5_9FUNG</name>
<dbReference type="InterPro" id="IPR058543">
    <property type="entry name" value="Beta-prop_RSE1/DDB1/CPSF1_2nd"/>
</dbReference>
<keyword evidence="4" id="KW-0508">mRNA splicing</keyword>
<dbReference type="FunFam" id="1.10.150.910:FF:000002">
    <property type="entry name" value="Splicing factor 3B subunit 3"/>
    <property type="match status" value="1"/>
</dbReference>
<dbReference type="GO" id="GO:0006397">
    <property type="term" value="P:mRNA processing"/>
    <property type="evidence" value="ECO:0007669"/>
    <property type="project" value="UniProtKB-KW"/>
</dbReference>
<dbReference type="InterPro" id="IPR015943">
    <property type="entry name" value="WD40/YVTN_repeat-like_dom_sf"/>
</dbReference>
<dbReference type="InterPro" id="IPR018846">
    <property type="entry name" value="Beta-prop_RSE1/DDB1/CPSF1_1st"/>
</dbReference>
<accession>A0A9W8A3Z5</accession>
<evidence type="ECO:0000313" key="10">
    <source>
        <dbReference type="EMBL" id="KAJ1919103.1"/>
    </source>
</evidence>
<dbReference type="OrthoDB" id="436637at2759"/>
<evidence type="ECO:0000256" key="1">
    <source>
        <dbReference type="ARBA" id="ARBA00004123"/>
    </source>
</evidence>
<dbReference type="AlphaFoldDB" id="A0A9W8A3Z5"/>
<evidence type="ECO:0000256" key="4">
    <source>
        <dbReference type="ARBA" id="ARBA00023187"/>
    </source>
</evidence>
<evidence type="ECO:0000256" key="6">
    <source>
        <dbReference type="ARBA" id="ARBA00038266"/>
    </source>
</evidence>
<evidence type="ECO:0000256" key="3">
    <source>
        <dbReference type="ARBA" id="ARBA00022728"/>
    </source>
</evidence>
<proteinExistence type="inferred from homology"/>
<dbReference type="PANTHER" id="PTHR10644">
    <property type="entry name" value="DNA REPAIR/RNA PROCESSING CPSF FAMILY"/>
    <property type="match status" value="1"/>
</dbReference>
<dbReference type="InterPro" id="IPR050358">
    <property type="entry name" value="RSE1/DDB1/CFT1"/>
</dbReference>
<reference evidence="10" key="1">
    <citation type="submission" date="2022-07" db="EMBL/GenBank/DDBJ databases">
        <title>Phylogenomic reconstructions and comparative analyses of Kickxellomycotina fungi.</title>
        <authorList>
            <person name="Reynolds N.K."/>
            <person name="Stajich J.E."/>
            <person name="Barry K."/>
            <person name="Grigoriev I.V."/>
            <person name="Crous P."/>
            <person name="Smith M.E."/>
        </authorList>
    </citation>
    <scope>NUCLEOTIDE SEQUENCE</scope>
    <source>
        <strain evidence="10">RSA 861</strain>
    </source>
</reference>
<comment type="subcellular location">
    <subcellularLocation>
        <location evidence="1">Nucleus</location>
    </subcellularLocation>
</comment>
<evidence type="ECO:0000256" key="5">
    <source>
        <dbReference type="ARBA" id="ARBA00023242"/>
    </source>
</evidence>
<dbReference type="InterPro" id="IPR004871">
    <property type="entry name" value="RSE1/DDB1/CPSF1_C"/>
</dbReference>
<dbReference type="Pfam" id="PF10433">
    <property type="entry name" value="Beta-prop_RSE1_1st"/>
    <property type="match status" value="1"/>
</dbReference>
<organism evidence="10 11">
    <name type="scientific">Tieghemiomyces parasiticus</name>
    <dbReference type="NCBI Taxonomy" id="78921"/>
    <lineage>
        <taxon>Eukaryota</taxon>
        <taxon>Fungi</taxon>
        <taxon>Fungi incertae sedis</taxon>
        <taxon>Zoopagomycota</taxon>
        <taxon>Kickxellomycotina</taxon>
        <taxon>Dimargaritomycetes</taxon>
        <taxon>Dimargaritales</taxon>
        <taxon>Dimargaritaceae</taxon>
        <taxon>Tieghemiomyces</taxon>
    </lineage>
</organism>
<keyword evidence="2" id="KW-0507">mRNA processing</keyword>
<sequence length="1177" mass="128723">MLLYNLTLQPPTQVTQAVLGNFSGEKAQELVLARGTRLDLVRPDLTTGKLVTLLSHDVFGVVRSIAPFRLTGASKDYLVVTSDSGRLIILEYMPPTNAFRRVQMETFGKSGVRRSVPGEYLAVDPRGRALLTAAVEKQKLAYILNRDATAALTISSPLEAHRAHTLVFSCVALDVGFENPVFACLEVDYGEADEDPTGEALENTDKVLTYYELDLGLNHIVRKWSEPVDPSANLLVPLPGGALTETTTEGPSGVLVCSEGYVTYRHQGAPELRVPIPRRSATDRAPLIVTGAVHKMKKTIFVLLQTDQGDLFKVSVDYEGERAQALRIKYFDTIPVAASLCVFRAGFLFAAAEFGNHTLYQFEQLGDDDDLPELSSADFNVDEEDLSDPRLAFTPRDLVNLAPVDELESLAPLLDANLHNLAQEDTPQIYALCGRGPTSTFKVLRHGLEAAEVAVSELPGHPRAIWSTQLTAADPYDSYIVVSFVDATLVLAIGETVEEVTDSGFLTTKPTLAVQQMGTDLLLQVHPQGYRLIRADRRASEWRPPNHQEVVHAAANRRQLVLALTSGELIYFELDAATGQLEEHEETADLGDEVTALSLPAVPEGQLRARFVAAALVDSTVRVLGLDPARRLEPLAMQALTDVPSSLCMLDMADRETDPHLTTLYLYIGLRSGVMLRTVVDHQGGQLSETRTRFLGSKPVQLFSVVANGVPAVLALSSRPWLSYVYQGRTRLAPIAYDALNYACAFRSEACLEGLVAVAENTLRILTVERLGVPLNQAAVPLQHTPRRALLYPPSNHFVIYETDAQPAMAETDDAEGPAWSSCLRVLNPLTGETSWQESLTGGNAVFGMGLVHFASEGPDAPPLLVVGTARGAALQTGEFKAAHLRTYRFSTDGTQLSLVHTTPVDGIARAIADFQGRALVGLGATLRIYDLGKRKLLRKCQSQAIPRMVVDLKVQGQRIYVSDVQASVHFAMYRPQENRLAVFADDLLPRWMTAAELLDYDTVAGGDKFGNLFVVRLADDVSRRIDADASGNLLYHEKGYLQGAPHKLTTEAHFYLGDTVTSLRRATLVAGGRELLFYTTLGGTVGAAIPFASKDDAEFFQTLEMHLRAELPPLVGRDHLAYRGYYAPVRSVVDGDLCEQFALLPPAKRDQIAEELDRTAGEVGKKIEDLRSMFAF</sequence>
<keyword evidence="5" id="KW-0539">Nucleus</keyword>
<dbReference type="Proteomes" id="UP001150569">
    <property type="component" value="Unassembled WGS sequence"/>
</dbReference>
<dbReference type="Pfam" id="PF23726">
    <property type="entry name" value="Beta-prop_RSE1_2nd"/>
    <property type="match status" value="1"/>
</dbReference>
<dbReference type="EMBL" id="JANBPT010000483">
    <property type="protein sequence ID" value="KAJ1919103.1"/>
    <property type="molecule type" value="Genomic_DNA"/>
</dbReference>